<dbReference type="PROSITE" id="PS50297">
    <property type="entry name" value="ANK_REP_REGION"/>
    <property type="match status" value="1"/>
</dbReference>
<dbReference type="Gene3D" id="1.10.750.20">
    <property type="entry name" value="SOCS box"/>
    <property type="match status" value="1"/>
</dbReference>
<protein>
    <recommendedName>
        <fullName evidence="4">SOCS box domain-containing protein</fullName>
    </recommendedName>
</protein>
<dbReference type="InterPro" id="IPR002110">
    <property type="entry name" value="Ankyrin_rpt"/>
</dbReference>
<dbReference type="PROSITE" id="PS50225">
    <property type="entry name" value="SOCS"/>
    <property type="match status" value="1"/>
</dbReference>
<evidence type="ECO:0000313" key="5">
    <source>
        <dbReference type="EMBL" id="CAL4126162.1"/>
    </source>
</evidence>
<evidence type="ECO:0000256" key="3">
    <source>
        <dbReference type="PROSITE-ProRule" id="PRU00023"/>
    </source>
</evidence>
<feature type="repeat" description="ANK" evidence="3">
    <location>
        <begin position="84"/>
        <end position="116"/>
    </location>
</feature>
<dbReference type="PROSITE" id="PS50088">
    <property type="entry name" value="ANK_REPEAT"/>
    <property type="match status" value="1"/>
</dbReference>
<dbReference type="SUPFAM" id="SSF158235">
    <property type="entry name" value="SOCS box-like"/>
    <property type="match status" value="1"/>
</dbReference>
<organism evidence="5 6">
    <name type="scientific">Meganyctiphanes norvegica</name>
    <name type="common">Northern krill</name>
    <name type="synonym">Thysanopoda norvegica</name>
    <dbReference type="NCBI Taxonomy" id="48144"/>
    <lineage>
        <taxon>Eukaryota</taxon>
        <taxon>Metazoa</taxon>
        <taxon>Ecdysozoa</taxon>
        <taxon>Arthropoda</taxon>
        <taxon>Crustacea</taxon>
        <taxon>Multicrustacea</taxon>
        <taxon>Malacostraca</taxon>
        <taxon>Eumalacostraca</taxon>
        <taxon>Eucarida</taxon>
        <taxon>Euphausiacea</taxon>
        <taxon>Euphausiidae</taxon>
        <taxon>Meganyctiphanes</taxon>
    </lineage>
</organism>
<gene>
    <name evidence="5" type="ORF">MNOR_LOCUS25427</name>
</gene>
<keyword evidence="6" id="KW-1185">Reference proteome</keyword>
<dbReference type="AlphaFoldDB" id="A0AAV2RI13"/>
<dbReference type="SUPFAM" id="SSF48403">
    <property type="entry name" value="Ankyrin repeat"/>
    <property type="match status" value="1"/>
</dbReference>
<keyword evidence="2 3" id="KW-0040">ANK repeat</keyword>
<evidence type="ECO:0000256" key="2">
    <source>
        <dbReference type="ARBA" id="ARBA00023043"/>
    </source>
</evidence>
<dbReference type="GO" id="GO:0035556">
    <property type="term" value="P:intracellular signal transduction"/>
    <property type="evidence" value="ECO:0007669"/>
    <property type="project" value="InterPro"/>
</dbReference>
<evidence type="ECO:0000313" key="6">
    <source>
        <dbReference type="Proteomes" id="UP001497623"/>
    </source>
</evidence>
<evidence type="ECO:0000256" key="1">
    <source>
        <dbReference type="ARBA" id="ARBA00022737"/>
    </source>
</evidence>
<dbReference type="SMART" id="SM00253">
    <property type="entry name" value="SOCS"/>
    <property type="match status" value="1"/>
</dbReference>
<dbReference type="Pfam" id="PF12796">
    <property type="entry name" value="Ank_2"/>
    <property type="match status" value="1"/>
</dbReference>
<dbReference type="InterPro" id="IPR036036">
    <property type="entry name" value="SOCS_box-like_dom_sf"/>
</dbReference>
<dbReference type="Pfam" id="PF07525">
    <property type="entry name" value="SOCS_box"/>
    <property type="match status" value="1"/>
</dbReference>
<dbReference type="SMART" id="SM00248">
    <property type="entry name" value="ANK"/>
    <property type="match status" value="2"/>
</dbReference>
<dbReference type="EMBL" id="CAXKWB010024261">
    <property type="protein sequence ID" value="CAL4126162.1"/>
    <property type="molecule type" value="Genomic_DNA"/>
</dbReference>
<dbReference type="InterPro" id="IPR036770">
    <property type="entry name" value="Ankyrin_rpt-contain_sf"/>
</dbReference>
<proteinExistence type="predicted"/>
<dbReference type="InterPro" id="IPR001496">
    <property type="entry name" value="SOCS_box"/>
</dbReference>
<dbReference type="PANTHER" id="PTHR24198:SF165">
    <property type="entry name" value="ANKYRIN REPEAT-CONTAINING PROTEIN-RELATED"/>
    <property type="match status" value="1"/>
</dbReference>
<feature type="domain" description="SOCS box" evidence="4">
    <location>
        <begin position="186"/>
        <end position="225"/>
    </location>
</feature>
<comment type="caution">
    <text evidence="5">The sequence shown here is derived from an EMBL/GenBank/DDBJ whole genome shotgun (WGS) entry which is preliminary data.</text>
</comment>
<name>A0AAV2RI13_MEGNR</name>
<dbReference type="Proteomes" id="UP001497623">
    <property type="component" value="Unassembled WGS sequence"/>
</dbReference>
<dbReference type="SMART" id="SM00969">
    <property type="entry name" value="SOCS_box"/>
    <property type="match status" value="1"/>
</dbReference>
<evidence type="ECO:0000259" key="4">
    <source>
        <dbReference type="PROSITE" id="PS50225"/>
    </source>
</evidence>
<keyword evidence="1" id="KW-0677">Repeat</keyword>
<sequence>MLQAEYFEGSPEHGLVVAAFTGNLQLVQRLLPLVSDINGEATPGFQHGTPASALWWASGNGQAHIVTELLKHEDIDIDKKRMSDGSTALMCACRWGQVKVAQILLVHGANILLRKNSGRTALVFALGRHTIDNYLNRIVLSPVNWRHKLVMALLMHYPQSQLESAIKETQKRRPGLLTSEDILLLRQAPALQELCKKSIVLYTRKKSIESLPLPKRLKSYLLTVE</sequence>
<dbReference type="Gene3D" id="1.25.40.20">
    <property type="entry name" value="Ankyrin repeat-containing domain"/>
    <property type="match status" value="1"/>
</dbReference>
<accession>A0AAV2RI13</accession>
<reference evidence="5 6" key="1">
    <citation type="submission" date="2024-05" db="EMBL/GenBank/DDBJ databases">
        <authorList>
            <person name="Wallberg A."/>
        </authorList>
    </citation>
    <scope>NUCLEOTIDE SEQUENCE [LARGE SCALE GENOMIC DNA]</scope>
</reference>
<dbReference type="CDD" id="cd03717">
    <property type="entry name" value="SOCS_SOCS_like"/>
    <property type="match status" value="1"/>
</dbReference>
<dbReference type="PANTHER" id="PTHR24198">
    <property type="entry name" value="ANKYRIN REPEAT AND PROTEIN KINASE DOMAIN-CONTAINING PROTEIN"/>
    <property type="match status" value="1"/>
</dbReference>